<dbReference type="EMBL" id="JBDJPC010000005">
    <property type="protein sequence ID" value="KAL1502634.1"/>
    <property type="molecule type" value="Genomic_DNA"/>
</dbReference>
<dbReference type="InterPro" id="IPR007015">
    <property type="entry name" value="DNA_pol_V/MYBBP1A"/>
</dbReference>
<keyword evidence="3" id="KW-0539">Nucleus</keyword>
<evidence type="ECO:0008006" key="7">
    <source>
        <dbReference type="Google" id="ProtNLM"/>
    </source>
</evidence>
<proteinExistence type="inferred from homology"/>
<organism evidence="5 6">
    <name type="scientific">Hypothenemus hampei</name>
    <name type="common">Coffee berry borer</name>
    <dbReference type="NCBI Taxonomy" id="57062"/>
    <lineage>
        <taxon>Eukaryota</taxon>
        <taxon>Metazoa</taxon>
        <taxon>Ecdysozoa</taxon>
        <taxon>Arthropoda</taxon>
        <taxon>Hexapoda</taxon>
        <taxon>Insecta</taxon>
        <taxon>Pterygota</taxon>
        <taxon>Neoptera</taxon>
        <taxon>Endopterygota</taxon>
        <taxon>Coleoptera</taxon>
        <taxon>Polyphaga</taxon>
        <taxon>Cucujiformia</taxon>
        <taxon>Curculionidae</taxon>
        <taxon>Scolytinae</taxon>
        <taxon>Hypothenemus</taxon>
    </lineage>
</organism>
<protein>
    <recommendedName>
        <fullName evidence="7">Myb-binding protein 1A</fullName>
    </recommendedName>
</protein>
<dbReference type="Pfam" id="PF04931">
    <property type="entry name" value="DNA_pol_phi"/>
    <property type="match status" value="1"/>
</dbReference>
<dbReference type="GO" id="GO:0005634">
    <property type="term" value="C:nucleus"/>
    <property type="evidence" value="ECO:0007669"/>
    <property type="project" value="UniProtKB-SubCell"/>
</dbReference>
<evidence type="ECO:0000256" key="1">
    <source>
        <dbReference type="ARBA" id="ARBA00004123"/>
    </source>
</evidence>
<dbReference type="PANTHER" id="PTHR13213">
    <property type="entry name" value="MYB-BINDING PROTEIN 1A FAMILY MEMBER"/>
    <property type="match status" value="1"/>
</dbReference>
<feature type="region of interest" description="Disordered" evidence="4">
    <location>
        <begin position="1102"/>
        <end position="1123"/>
    </location>
</feature>
<evidence type="ECO:0000313" key="5">
    <source>
        <dbReference type="EMBL" id="KAL1502634.1"/>
    </source>
</evidence>
<dbReference type="PANTHER" id="PTHR13213:SF2">
    <property type="entry name" value="MYB-BINDING PROTEIN 1A"/>
    <property type="match status" value="1"/>
</dbReference>
<dbReference type="SUPFAM" id="SSF48371">
    <property type="entry name" value="ARM repeat"/>
    <property type="match status" value="1"/>
</dbReference>
<evidence type="ECO:0000313" key="6">
    <source>
        <dbReference type="Proteomes" id="UP001566132"/>
    </source>
</evidence>
<keyword evidence="6" id="KW-1185">Reference proteome</keyword>
<feature type="compositionally biased region" description="Acidic residues" evidence="4">
    <location>
        <begin position="687"/>
        <end position="723"/>
    </location>
</feature>
<sequence length="1162" mass="133663">MDDAEVPNENHENSKRKLEKTILDNFSKLVNKHENVRVKSASNLLKYLVENDDSEKGEIELKYALKRLVRGLGAQAFEAKAGFYATLMALIHVHPNIKTNEILELIKTELHKSGKNSDAENADICVGQVLACGAIIRGNLWAKTEPNIQEEVLNLLVAASKERSYLKLFGYSFIEDLIKSIPNLFKNKCLMAIISTEIEKNWDDQSLDSLYLLLVVKEMWPNVYKKSKLKQFLETSDIICDDSLKKLCNILMAIPRATSLNHPIYNVIVTSLSPNIVSKFFDELSTHLRIPNRNRLLVYIKIVTNFLSHILNKSQFFIHIPDLITKNFVIQLLGYFRTFKGKQRDKEYNNAVQTLFNTLIEVLKTSSAESNVKISIIKKFLFDPGTFIFEKVTKSKIIQQITLSLDMQGIKTLASVYRGVTDGTERINSENESEIWLNNDRLYGAHLLIKLLNMPTMKLENEWKLEQLKFLLQISLLREQSGMNVGRELAETVKLAFFGALDLKLSKLDELHTILMDLVQYLDEKLNPENLETVLRTSISEETYQLWKKTLQTVENIKKSQKKSDITSVFLTLFLHMALQLFNDMKLATDSLNELFSCYERVEQDGKTRSKRKSITVKEDENNPHWLEVVIDLFLNLLSHNSHLLRSVINSVFPHLCKFMTATTINQILSVLDPQNEENPLSKGESDDSESEVEDEENSETEEELSHSEDEENSDDEDDEDNEDNKNETGLDKLRMALHHALSNGTNHSDDEILGDVFRQYRPNHGKRKKQTKDQEALTHFRLRVLDLVDIYLDSNPSMLLALEIMLPLLQAVEFSVRDEHQKPLNERLGKILKKLLGLKTFSDTNEVNDEILVDLLKSLLDKSSKNVLIVQEMGEQIADCCIFVVKCSEILRNSEGTKPKVRKHIKDKILEVISGELLEFFNKRDSLTPYVFFKNLIQISWEGNIGLATILLGFIFNDDIRQFKKNQVTELLKLFFSNQRFFSQFQHDIGDRMIEAQEEFSCKIIKFFRELCDEPDNKTVKERYICNLFNLLSALKQCPIDQSKINWSEIGECIREYRSYKSFSTDAKIAFNKLCKALGVSSVVQMKQQITKLPALISNNDKPNENGVVSKNEKKKKRKNNDSLKLKKATKQLRLESLSKGLIEGVNYQDDHTVSEEIKLT</sequence>
<gene>
    <name evidence="5" type="ORF">ABEB36_007748</name>
</gene>
<dbReference type="Proteomes" id="UP001566132">
    <property type="component" value="Unassembled WGS sequence"/>
</dbReference>
<comment type="subcellular location">
    <subcellularLocation>
        <location evidence="1">Nucleus</location>
    </subcellularLocation>
</comment>
<feature type="region of interest" description="Disordered" evidence="4">
    <location>
        <begin position="673"/>
        <end position="728"/>
    </location>
</feature>
<accession>A0ABD1EY39</accession>
<dbReference type="AlphaFoldDB" id="A0ABD1EY39"/>
<name>A0ABD1EY39_HYPHA</name>
<evidence type="ECO:0000256" key="3">
    <source>
        <dbReference type="ARBA" id="ARBA00023242"/>
    </source>
</evidence>
<reference evidence="5 6" key="1">
    <citation type="submission" date="2024-05" db="EMBL/GenBank/DDBJ databases">
        <title>Genetic variation in Jamaican populations of the coffee berry borer (Hypothenemus hampei).</title>
        <authorList>
            <person name="Errbii M."/>
            <person name="Myrie A."/>
        </authorList>
    </citation>
    <scope>NUCLEOTIDE SEQUENCE [LARGE SCALE GENOMIC DNA]</scope>
    <source>
        <strain evidence="5">JA-Hopewell-2020-01-JO</strain>
        <tissue evidence="5">Whole body</tissue>
    </source>
</reference>
<evidence type="ECO:0000256" key="4">
    <source>
        <dbReference type="SAM" id="MobiDB-lite"/>
    </source>
</evidence>
<evidence type="ECO:0000256" key="2">
    <source>
        <dbReference type="ARBA" id="ARBA00006809"/>
    </source>
</evidence>
<dbReference type="InterPro" id="IPR016024">
    <property type="entry name" value="ARM-type_fold"/>
</dbReference>
<comment type="caution">
    <text evidence="5">The sequence shown here is derived from an EMBL/GenBank/DDBJ whole genome shotgun (WGS) entry which is preliminary data.</text>
</comment>
<comment type="similarity">
    <text evidence="2">Belongs to the MYBBP1A family.</text>
</comment>